<dbReference type="AlphaFoldDB" id="A0A7R9ASU0"/>
<accession>A0A7R9ASU0</accession>
<keyword evidence="1" id="KW-1133">Transmembrane helix</keyword>
<sequence length="169" mass="18947">MAQPMFKVTLNLLWMLYYAEKQSLVGHDPDIFQIRKRLEQLAWGEGLFLIIQTATVAALTLHYGASAQQAVLFVGTFVGITSALMGGLVPVSYLWTMQVFNVPIIVIGKQASLVDKRCEAKVSAYDESNFPFIYLGSHSRPNRFAITHALGPLLKLEKMDNSIRPTHHR</sequence>
<organism evidence="2">
    <name type="scientific">Timema shepardi</name>
    <name type="common">Walking stick</name>
    <dbReference type="NCBI Taxonomy" id="629360"/>
    <lineage>
        <taxon>Eukaryota</taxon>
        <taxon>Metazoa</taxon>
        <taxon>Ecdysozoa</taxon>
        <taxon>Arthropoda</taxon>
        <taxon>Hexapoda</taxon>
        <taxon>Insecta</taxon>
        <taxon>Pterygota</taxon>
        <taxon>Neoptera</taxon>
        <taxon>Polyneoptera</taxon>
        <taxon>Phasmatodea</taxon>
        <taxon>Timematodea</taxon>
        <taxon>Timematoidea</taxon>
        <taxon>Timematidae</taxon>
        <taxon>Timema</taxon>
    </lineage>
</organism>
<evidence type="ECO:0000256" key="1">
    <source>
        <dbReference type="SAM" id="Phobius"/>
    </source>
</evidence>
<feature type="transmembrane region" description="Helical" evidence="1">
    <location>
        <begin position="70"/>
        <end position="95"/>
    </location>
</feature>
<gene>
    <name evidence="2" type="ORF">TSIB3V08_LOCUS4105</name>
</gene>
<evidence type="ECO:0000313" key="2">
    <source>
        <dbReference type="EMBL" id="CAD7259911.1"/>
    </source>
</evidence>
<proteinExistence type="predicted"/>
<protein>
    <submittedName>
        <fullName evidence="2">Uncharacterized protein</fullName>
    </submittedName>
</protein>
<keyword evidence="1" id="KW-0812">Transmembrane</keyword>
<name>A0A7R9ASU0_TIMSH</name>
<feature type="transmembrane region" description="Helical" evidence="1">
    <location>
        <begin position="41"/>
        <end position="64"/>
    </location>
</feature>
<reference evidence="2" key="1">
    <citation type="submission" date="2020-11" db="EMBL/GenBank/DDBJ databases">
        <authorList>
            <person name="Tran Van P."/>
        </authorList>
    </citation>
    <scope>NUCLEOTIDE SEQUENCE</scope>
</reference>
<dbReference type="EMBL" id="OC001435">
    <property type="protein sequence ID" value="CAD7259911.1"/>
    <property type="molecule type" value="Genomic_DNA"/>
</dbReference>
<keyword evidence="1" id="KW-0472">Membrane</keyword>